<dbReference type="InterPro" id="IPR029058">
    <property type="entry name" value="AB_hydrolase_fold"/>
</dbReference>
<name>A0A939J963_9HYPH</name>
<comment type="caution">
    <text evidence="1">The sequence shown here is derived from an EMBL/GenBank/DDBJ whole genome shotgun (WGS) entry which is preliminary data.</text>
</comment>
<dbReference type="PANTHER" id="PTHR36513:SF1">
    <property type="entry name" value="TRANSMEMBRANE PROTEIN"/>
    <property type="match status" value="1"/>
</dbReference>
<dbReference type="AlphaFoldDB" id="A0A939J963"/>
<dbReference type="Proteomes" id="UP000664779">
    <property type="component" value="Unassembled WGS sequence"/>
</dbReference>
<dbReference type="PANTHER" id="PTHR36513">
    <property type="entry name" value="ABC TRANSMEMBRANE TYPE-1 DOMAIN-CONTAINING PROTEIN"/>
    <property type="match status" value="1"/>
</dbReference>
<dbReference type="Pfam" id="PF05990">
    <property type="entry name" value="DUF900"/>
    <property type="match status" value="1"/>
</dbReference>
<dbReference type="RefSeq" id="WP_206939429.1">
    <property type="nucleotide sequence ID" value="NZ_JAFLNF010000003.1"/>
</dbReference>
<dbReference type="EMBL" id="JAFLNF010000003">
    <property type="protein sequence ID" value="MBO0345068.1"/>
    <property type="molecule type" value="Genomic_DNA"/>
</dbReference>
<sequence length="393" mass="42532">MQPETSTTRLIATLLVCLFLAGCGARPVTGALQVSEEDAPGTTKHDILIVSTREKDERPGTYFNGERSMLANYAEAEISVPPGHAAGQIEWPNAAPGNPATDFTAREASYLKDRAAWKADLNKRLMAKPKSERSVFLFIHGYNTLFAEGLYRFTQFVHDSGFTGVPVHFSWASRGSLTDYVYDLNSALVARTALQQTVADIADSKAENIFILAHSMGNWLMMETARQLPIKERLQLDRRVTQVILAAPDIDIDVFKEQLMAMGKPSKPFVILVSEDDRALNISQRIAGGKSRVGSYGDGKELAELGAIVINLTSIKGSDVTNHSKFAEIAAAAPQLADVLSQQDLTSFDPNGPNQIGQAGQDLGSFVLSTAQVAVTLPTALITLPISLASGRR</sequence>
<gene>
    <name evidence="1" type="ORF">J0X15_07550</name>
</gene>
<evidence type="ECO:0000313" key="1">
    <source>
        <dbReference type="EMBL" id="MBO0345068.1"/>
    </source>
</evidence>
<dbReference type="InterPro" id="IPR014586">
    <property type="entry name" value="UCP033909"/>
</dbReference>
<keyword evidence="1" id="KW-0378">Hydrolase</keyword>
<dbReference type="Gene3D" id="3.40.50.1820">
    <property type="entry name" value="alpha/beta hydrolase"/>
    <property type="match status" value="1"/>
</dbReference>
<dbReference type="SUPFAM" id="SSF53474">
    <property type="entry name" value="alpha/beta-Hydrolases"/>
    <property type="match status" value="1"/>
</dbReference>
<reference evidence="1" key="1">
    <citation type="submission" date="2021-03" db="EMBL/GenBank/DDBJ databases">
        <title>Roseibium sp. CAU 1637 isolated from Incheon.</title>
        <authorList>
            <person name="Kim W."/>
        </authorList>
    </citation>
    <scope>NUCLEOTIDE SEQUENCE</scope>
    <source>
        <strain evidence="1">CAU 1637</strain>
    </source>
</reference>
<dbReference type="PIRSF" id="PIRSF033909">
    <property type="entry name" value="UCP033909"/>
    <property type="match status" value="1"/>
</dbReference>
<proteinExistence type="predicted"/>
<organism evidence="1 2">
    <name type="scientific">Roseibium limicola</name>
    <dbReference type="NCBI Taxonomy" id="2816037"/>
    <lineage>
        <taxon>Bacteria</taxon>
        <taxon>Pseudomonadati</taxon>
        <taxon>Pseudomonadota</taxon>
        <taxon>Alphaproteobacteria</taxon>
        <taxon>Hyphomicrobiales</taxon>
        <taxon>Stappiaceae</taxon>
        <taxon>Roseibium</taxon>
    </lineage>
</organism>
<dbReference type="GO" id="GO:0016787">
    <property type="term" value="F:hydrolase activity"/>
    <property type="evidence" value="ECO:0007669"/>
    <property type="project" value="UniProtKB-KW"/>
</dbReference>
<protein>
    <submittedName>
        <fullName evidence="1">Alpha/beta fold hydrolase</fullName>
    </submittedName>
</protein>
<accession>A0A939J963</accession>
<dbReference type="InterPro" id="IPR010297">
    <property type="entry name" value="DUF900_hydrolase"/>
</dbReference>
<evidence type="ECO:0000313" key="2">
    <source>
        <dbReference type="Proteomes" id="UP000664779"/>
    </source>
</evidence>
<keyword evidence="2" id="KW-1185">Reference proteome</keyword>